<dbReference type="InterPro" id="IPR007018">
    <property type="entry name" value="Mediator_Med6"/>
</dbReference>
<evidence type="ECO:0000256" key="4">
    <source>
        <dbReference type="ARBA" id="ARBA00023015"/>
    </source>
</evidence>
<name>A0A6A5XUD8_9PLEO</name>
<evidence type="ECO:0000256" key="1">
    <source>
        <dbReference type="ARBA" id="ARBA00004123"/>
    </source>
</evidence>
<keyword evidence="11" id="KW-1185">Reference proteome</keyword>
<dbReference type="GO" id="GO:0003712">
    <property type="term" value="F:transcription coregulator activity"/>
    <property type="evidence" value="ECO:0007669"/>
    <property type="project" value="InterPro"/>
</dbReference>
<accession>A0A6A5XUD8</accession>
<comment type="subcellular location">
    <subcellularLocation>
        <location evidence="1 8">Nucleus</location>
    </subcellularLocation>
</comment>
<sequence length="345" mass="37783">MSLFNNPAPDEQMFYDPDAFYRDVNFGETINSDNVMWYFSRSPWYDQQSNNNAFILQTAGLDINERNAIWQNRHNFERMLSSRFPLGIQYVVTGEAQSPGQPWVIQRQNRVKEIEDDGSEVTRTYVEAVYYVVGFAIFMAPSVGDIIRSRLQTISTSLQDIFEMGLKLDSFTPSTGHTYIPSDLESSKQQAAAGSFSRAGSVVPSEIDSSQNANTQSGGDAEMTEFSDDLFLQSLMLTTRYGNEYADENPLQGEPGSFVFTNTNQAVEARNKAQAAAQANTASIAAAATLKQAEAESIASVAPTPKPPPPEAVSRKGSISSLPKAGKEKRRKSKGLASPISPPGA</sequence>
<evidence type="ECO:0000256" key="6">
    <source>
        <dbReference type="ARBA" id="ARBA00023242"/>
    </source>
</evidence>
<evidence type="ECO:0000256" key="7">
    <source>
        <dbReference type="ARBA" id="ARBA00031259"/>
    </source>
</evidence>
<organism evidence="10 11">
    <name type="scientific">Aaosphaeria arxii CBS 175.79</name>
    <dbReference type="NCBI Taxonomy" id="1450172"/>
    <lineage>
        <taxon>Eukaryota</taxon>
        <taxon>Fungi</taxon>
        <taxon>Dikarya</taxon>
        <taxon>Ascomycota</taxon>
        <taxon>Pezizomycotina</taxon>
        <taxon>Dothideomycetes</taxon>
        <taxon>Pleosporomycetidae</taxon>
        <taxon>Pleosporales</taxon>
        <taxon>Pleosporales incertae sedis</taxon>
        <taxon>Aaosphaeria</taxon>
    </lineage>
</organism>
<feature type="region of interest" description="Disordered" evidence="9">
    <location>
        <begin position="293"/>
        <end position="345"/>
    </location>
</feature>
<feature type="compositionally biased region" description="Polar residues" evidence="9">
    <location>
        <begin position="207"/>
        <end position="218"/>
    </location>
</feature>
<dbReference type="GO" id="GO:0006357">
    <property type="term" value="P:regulation of transcription by RNA polymerase II"/>
    <property type="evidence" value="ECO:0007669"/>
    <property type="project" value="InterPro"/>
</dbReference>
<keyword evidence="6 8" id="KW-0539">Nucleus</keyword>
<protein>
    <recommendedName>
        <fullName evidence="3 8">Mediator of RNA polymerase II transcription subunit 6</fullName>
    </recommendedName>
    <alternativeName>
        <fullName evidence="7 8">Mediator complex subunit 6</fullName>
    </alternativeName>
</protein>
<keyword evidence="4 8" id="KW-0805">Transcription regulation</keyword>
<evidence type="ECO:0000313" key="10">
    <source>
        <dbReference type="EMBL" id="KAF2016539.1"/>
    </source>
</evidence>
<comment type="function">
    <text evidence="8">Component of the Mediator complex, a coactivator involved in the regulated transcription of nearly all RNA polymerase II-dependent genes. Mediator functions as a bridge to convey information from gene-specific regulatory proteins to the basal RNA polymerase II transcription machinery. Mediator is recruited to promoters by direct interactions with regulatory proteins and serves as a scaffold for the assembly of a functional preinitiation complex with RNA polymerase II and the general transcription factors.</text>
</comment>
<dbReference type="GO" id="GO:0016592">
    <property type="term" value="C:mediator complex"/>
    <property type="evidence" value="ECO:0007669"/>
    <property type="project" value="InterPro"/>
</dbReference>
<comment type="subunit">
    <text evidence="8">Component of the Mediator complex.</text>
</comment>
<evidence type="ECO:0000313" key="11">
    <source>
        <dbReference type="Proteomes" id="UP000799778"/>
    </source>
</evidence>
<dbReference type="Gene3D" id="3.10.450.580">
    <property type="entry name" value="Mediator complex, subunit Med6"/>
    <property type="match status" value="1"/>
</dbReference>
<evidence type="ECO:0000256" key="3">
    <source>
        <dbReference type="ARBA" id="ARBA00020634"/>
    </source>
</evidence>
<dbReference type="OrthoDB" id="344220at2759"/>
<evidence type="ECO:0000256" key="5">
    <source>
        <dbReference type="ARBA" id="ARBA00023163"/>
    </source>
</evidence>
<evidence type="ECO:0000256" key="9">
    <source>
        <dbReference type="SAM" id="MobiDB-lite"/>
    </source>
</evidence>
<dbReference type="InterPro" id="IPR038566">
    <property type="entry name" value="Mediator_Med6_sf"/>
</dbReference>
<keyword evidence="8" id="KW-0010">Activator</keyword>
<gene>
    <name evidence="8" type="primary">MED6</name>
    <name evidence="10" type="ORF">BU24DRAFT_451043</name>
</gene>
<evidence type="ECO:0000256" key="8">
    <source>
        <dbReference type="RuleBase" id="RU364143"/>
    </source>
</evidence>
<dbReference type="AlphaFoldDB" id="A0A6A5XUD8"/>
<dbReference type="EMBL" id="ML978069">
    <property type="protein sequence ID" value="KAF2016539.1"/>
    <property type="molecule type" value="Genomic_DNA"/>
</dbReference>
<dbReference type="Proteomes" id="UP000799778">
    <property type="component" value="Unassembled WGS sequence"/>
</dbReference>
<feature type="region of interest" description="Disordered" evidence="9">
    <location>
        <begin position="202"/>
        <end position="222"/>
    </location>
</feature>
<proteinExistence type="inferred from homology"/>
<evidence type="ECO:0000256" key="2">
    <source>
        <dbReference type="ARBA" id="ARBA00007526"/>
    </source>
</evidence>
<comment type="similarity">
    <text evidence="2 8">Belongs to the Mediator complex subunit 6 family.</text>
</comment>
<dbReference type="PANTHER" id="PTHR13104">
    <property type="entry name" value="MED-6-RELATED"/>
    <property type="match status" value="1"/>
</dbReference>
<reference evidence="10" key="1">
    <citation type="journal article" date="2020" name="Stud. Mycol.">
        <title>101 Dothideomycetes genomes: a test case for predicting lifestyles and emergence of pathogens.</title>
        <authorList>
            <person name="Haridas S."/>
            <person name="Albert R."/>
            <person name="Binder M."/>
            <person name="Bloem J."/>
            <person name="Labutti K."/>
            <person name="Salamov A."/>
            <person name="Andreopoulos B."/>
            <person name="Baker S."/>
            <person name="Barry K."/>
            <person name="Bills G."/>
            <person name="Bluhm B."/>
            <person name="Cannon C."/>
            <person name="Castanera R."/>
            <person name="Culley D."/>
            <person name="Daum C."/>
            <person name="Ezra D."/>
            <person name="Gonzalez J."/>
            <person name="Henrissat B."/>
            <person name="Kuo A."/>
            <person name="Liang C."/>
            <person name="Lipzen A."/>
            <person name="Lutzoni F."/>
            <person name="Magnuson J."/>
            <person name="Mondo S."/>
            <person name="Nolan M."/>
            <person name="Ohm R."/>
            <person name="Pangilinan J."/>
            <person name="Park H.-J."/>
            <person name="Ramirez L."/>
            <person name="Alfaro M."/>
            <person name="Sun H."/>
            <person name="Tritt A."/>
            <person name="Yoshinaga Y."/>
            <person name="Zwiers L.-H."/>
            <person name="Turgeon B."/>
            <person name="Goodwin S."/>
            <person name="Spatafora J."/>
            <person name="Crous P."/>
            <person name="Grigoriev I."/>
        </authorList>
    </citation>
    <scope>NUCLEOTIDE SEQUENCE</scope>
    <source>
        <strain evidence="10">CBS 175.79</strain>
    </source>
</reference>
<dbReference type="Pfam" id="PF04934">
    <property type="entry name" value="Med6"/>
    <property type="match status" value="1"/>
</dbReference>
<keyword evidence="5 8" id="KW-0804">Transcription</keyword>